<evidence type="ECO:0000313" key="1">
    <source>
        <dbReference type="EMBL" id="CAG8623017.1"/>
    </source>
</evidence>
<comment type="caution">
    <text evidence="1">The sequence shown here is derived from an EMBL/GenBank/DDBJ whole genome shotgun (WGS) entry which is preliminary data.</text>
</comment>
<evidence type="ECO:0000313" key="2">
    <source>
        <dbReference type="Proteomes" id="UP000789366"/>
    </source>
</evidence>
<protein>
    <submittedName>
        <fullName evidence="1">3935_t:CDS:1</fullName>
    </submittedName>
</protein>
<accession>A0ACA9N024</accession>
<feature type="non-terminal residue" evidence="1">
    <location>
        <position position="1"/>
    </location>
</feature>
<dbReference type="Proteomes" id="UP000789366">
    <property type="component" value="Unassembled WGS sequence"/>
</dbReference>
<reference evidence="1" key="1">
    <citation type="submission" date="2021-06" db="EMBL/GenBank/DDBJ databases">
        <authorList>
            <person name="Kallberg Y."/>
            <person name="Tangrot J."/>
            <person name="Rosling A."/>
        </authorList>
    </citation>
    <scope>NUCLEOTIDE SEQUENCE</scope>
    <source>
        <strain evidence="1">28 12/20/2015</strain>
    </source>
</reference>
<dbReference type="EMBL" id="CAJVPW010011188">
    <property type="protein sequence ID" value="CAG8623017.1"/>
    <property type="molecule type" value="Genomic_DNA"/>
</dbReference>
<proteinExistence type="predicted"/>
<sequence length="55" mass="6125">GLAELLAFTPSLRFGPSKLPPKFMTRDSTLGRCIVERDEGLAEMLTLYTIPTLRT</sequence>
<keyword evidence="2" id="KW-1185">Reference proteome</keyword>
<name>A0ACA9N024_9GLOM</name>
<organism evidence="1 2">
    <name type="scientific">Cetraspora pellucida</name>
    <dbReference type="NCBI Taxonomy" id="1433469"/>
    <lineage>
        <taxon>Eukaryota</taxon>
        <taxon>Fungi</taxon>
        <taxon>Fungi incertae sedis</taxon>
        <taxon>Mucoromycota</taxon>
        <taxon>Glomeromycotina</taxon>
        <taxon>Glomeromycetes</taxon>
        <taxon>Diversisporales</taxon>
        <taxon>Gigasporaceae</taxon>
        <taxon>Cetraspora</taxon>
    </lineage>
</organism>
<gene>
    <name evidence="1" type="ORF">SPELUC_LOCUS7937</name>
</gene>